<protein>
    <submittedName>
        <fullName evidence="1">Uncharacterized protein</fullName>
    </submittedName>
</protein>
<accession>A0ABT6EV41</accession>
<evidence type="ECO:0000313" key="1">
    <source>
        <dbReference type="EMBL" id="MDG2989697.1"/>
    </source>
</evidence>
<proteinExistence type="predicted"/>
<dbReference type="RefSeq" id="WP_277865613.1">
    <property type="nucleotide sequence ID" value="NZ_JAKKUT010000001.1"/>
</dbReference>
<dbReference type="EMBL" id="JAKKUT010000001">
    <property type="protein sequence ID" value="MDG2989697.1"/>
    <property type="molecule type" value="Genomic_DNA"/>
</dbReference>
<comment type="caution">
    <text evidence="1">The sequence shown here is derived from an EMBL/GenBank/DDBJ whole genome shotgun (WGS) entry which is preliminary data.</text>
</comment>
<sequence length="270" mass="30639">MAANFLKKLNWTLSDWVGLTITAIALGVIATMQQTSLEELKDKSQQVLSKEAYERQDAQTEAQINLLANIPAFGFENLISDWSFLQFLQYFGYWQAREKTGYDLSPDFFKVIINNDPRFVNSYVFLSTSSTLYAGQPQESVALMDQGLANISPKTFPQAYLIWVYRAMDELLFLGDPQASAKSYEMAAQWSEIQKDPDIYESAPFYRRMAEGLVRNPNSRQVQFNSWMLVLSNSVSDRTRELALKNLRELGAVVTISPEGTINVQPPPTD</sequence>
<organism evidence="1 2">
    <name type="scientific">Candidatus Synechococcus calcipolaris G9</name>
    <dbReference type="NCBI Taxonomy" id="1497997"/>
    <lineage>
        <taxon>Bacteria</taxon>
        <taxon>Bacillati</taxon>
        <taxon>Cyanobacteriota</taxon>
        <taxon>Cyanophyceae</taxon>
        <taxon>Synechococcales</taxon>
        <taxon>Synechococcaceae</taxon>
        <taxon>Synechococcus</taxon>
    </lineage>
</organism>
<reference evidence="1" key="2">
    <citation type="submission" date="2022-01" db="EMBL/GenBank/DDBJ databases">
        <authorList>
            <person name="Zivanovic Y."/>
            <person name="Moreira D."/>
            <person name="Lopez-Garcia P."/>
        </authorList>
    </citation>
    <scope>NUCLEOTIDE SEQUENCE</scope>
    <source>
        <strain evidence="1">G9</strain>
    </source>
</reference>
<gene>
    <name evidence="1" type="ORF">L3556_01925</name>
</gene>
<reference evidence="1" key="1">
    <citation type="journal article" date="2022" name="Genome Biol. Evol.">
        <title>A New Gene Family Diagnostic for Intracellular Biomineralization of Amorphous Ca Carbonates by Cyanobacteria.</title>
        <authorList>
            <person name="Benzerara K."/>
            <person name="Duprat E."/>
            <person name="Bitard-Feildel T."/>
            <person name="Caumes G."/>
            <person name="Cassier-Chauvat C."/>
            <person name="Chauvat F."/>
            <person name="Dezi M."/>
            <person name="Diop S.I."/>
            <person name="Gaschignard G."/>
            <person name="Gorgen S."/>
            <person name="Gugger M."/>
            <person name="Lopez-Garcia P."/>
            <person name="Millet M."/>
            <person name="Skouri-Panet F."/>
            <person name="Moreira D."/>
            <person name="Callebaut I."/>
        </authorList>
    </citation>
    <scope>NUCLEOTIDE SEQUENCE</scope>
    <source>
        <strain evidence="1">G9</strain>
    </source>
</reference>
<evidence type="ECO:0000313" key="2">
    <source>
        <dbReference type="Proteomes" id="UP001154265"/>
    </source>
</evidence>
<keyword evidence="2" id="KW-1185">Reference proteome</keyword>
<dbReference type="Proteomes" id="UP001154265">
    <property type="component" value="Unassembled WGS sequence"/>
</dbReference>
<name>A0ABT6EV41_9SYNE</name>